<keyword evidence="2" id="KW-0812">Transmembrane</keyword>
<reference evidence="4 5" key="1">
    <citation type="submission" date="2019-02" db="EMBL/GenBank/DDBJ databases">
        <title>Genomic Encyclopedia of Type Strains, Phase IV (KMG-IV): sequencing the most valuable type-strain genomes for metagenomic binning, comparative biology and taxonomic classification.</title>
        <authorList>
            <person name="Goeker M."/>
        </authorList>
    </citation>
    <scope>NUCLEOTIDE SEQUENCE [LARGE SCALE GENOMIC DNA]</scope>
    <source>
        <strain evidence="4 5">DSM 21223</strain>
    </source>
</reference>
<keyword evidence="1 2" id="KW-0472">Membrane</keyword>
<protein>
    <submittedName>
        <fullName evidence="4">OmpA family protein</fullName>
    </submittedName>
</protein>
<name>A0ABY0ISZ9_9RHOO</name>
<dbReference type="PROSITE" id="PS51123">
    <property type="entry name" value="OMPA_2"/>
    <property type="match status" value="1"/>
</dbReference>
<dbReference type="RefSeq" id="WP_130458742.1">
    <property type="nucleotide sequence ID" value="NZ_SHKM01000001.1"/>
</dbReference>
<dbReference type="PANTHER" id="PTHR30329">
    <property type="entry name" value="STATOR ELEMENT OF FLAGELLAR MOTOR COMPLEX"/>
    <property type="match status" value="1"/>
</dbReference>
<evidence type="ECO:0000256" key="1">
    <source>
        <dbReference type="PROSITE-ProRule" id="PRU00473"/>
    </source>
</evidence>
<accession>A0ABY0ISZ9</accession>
<organism evidence="4 5">
    <name type="scientific">Azospira oryzae</name>
    <dbReference type="NCBI Taxonomy" id="146939"/>
    <lineage>
        <taxon>Bacteria</taxon>
        <taxon>Pseudomonadati</taxon>
        <taxon>Pseudomonadota</taxon>
        <taxon>Betaproteobacteria</taxon>
        <taxon>Rhodocyclales</taxon>
        <taxon>Rhodocyclaceae</taxon>
        <taxon>Azospira</taxon>
    </lineage>
</organism>
<dbReference type="PANTHER" id="PTHR30329:SF21">
    <property type="entry name" value="LIPOPROTEIN YIAD-RELATED"/>
    <property type="match status" value="1"/>
</dbReference>
<evidence type="ECO:0000256" key="2">
    <source>
        <dbReference type="SAM" id="Phobius"/>
    </source>
</evidence>
<dbReference type="InterPro" id="IPR036737">
    <property type="entry name" value="OmpA-like_sf"/>
</dbReference>
<evidence type="ECO:0000313" key="4">
    <source>
        <dbReference type="EMBL" id="RZT90217.1"/>
    </source>
</evidence>
<dbReference type="Gene3D" id="3.30.1330.60">
    <property type="entry name" value="OmpA-like domain"/>
    <property type="match status" value="1"/>
</dbReference>
<keyword evidence="2" id="KW-1133">Transmembrane helix</keyword>
<dbReference type="SUPFAM" id="SSF103088">
    <property type="entry name" value="OmpA-like"/>
    <property type="match status" value="1"/>
</dbReference>
<keyword evidence="5" id="KW-1185">Reference proteome</keyword>
<comment type="caution">
    <text evidence="4">The sequence shown here is derived from an EMBL/GenBank/DDBJ whole genome shotgun (WGS) entry which is preliminary data.</text>
</comment>
<gene>
    <name evidence="4" type="ORF">EV678_1028</name>
</gene>
<evidence type="ECO:0000313" key="5">
    <source>
        <dbReference type="Proteomes" id="UP000292136"/>
    </source>
</evidence>
<feature type="transmembrane region" description="Helical" evidence="2">
    <location>
        <begin position="20"/>
        <end position="46"/>
    </location>
</feature>
<dbReference type="EMBL" id="SHKM01000001">
    <property type="protein sequence ID" value="RZT90217.1"/>
    <property type="molecule type" value="Genomic_DNA"/>
</dbReference>
<feature type="domain" description="OmpA-like" evidence="3">
    <location>
        <begin position="83"/>
        <end position="215"/>
    </location>
</feature>
<evidence type="ECO:0000259" key="3">
    <source>
        <dbReference type="PROSITE" id="PS51123"/>
    </source>
</evidence>
<sequence length="239" mass="26969">MIGLLPGKRRARREEGEKPFWISFSDLMSGLMVLFLVAMTVALLAVTHEISESEREKTRREEDIREVLQRVRDMTRDFPGVTLRGQSVDFGERARFDTNSHKLSAEQARLLRQLVPKILALARDPVAGKWLKQIVVEGFADARGSYLYNLNLSLQRSERVLCALLASPAGSADALSETDQQTVRELFLVGGSSFNFQKASAEESRRIELRLEFRDLGERAPALRPRLQEGDSRCPLDAP</sequence>
<dbReference type="InterPro" id="IPR050330">
    <property type="entry name" value="Bact_OuterMem_StrucFunc"/>
</dbReference>
<proteinExistence type="predicted"/>
<dbReference type="Proteomes" id="UP000292136">
    <property type="component" value="Unassembled WGS sequence"/>
</dbReference>
<dbReference type="InterPro" id="IPR006665">
    <property type="entry name" value="OmpA-like"/>
</dbReference>